<dbReference type="InterPro" id="IPR020476">
    <property type="entry name" value="Nudix_hydrolase"/>
</dbReference>
<sequence>MYKEYLVPISIKGIIRINGKYLLVKNNRNEWELPGGRLEPNELPEETLEREIYEELNIKFKVSKIVDSWVFEVVPNKTVFIVAYLIDANSIEHSNFGLFNLEELEHMDIPKGYLNSIKNIYIGDCLLSYLT</sequence>
<dbReference type="InterPro" id="IPR020084">
    <property type="entry name" value="NUDIX_hydrolase_CS"/>
</dbReference>
<dbReference type="Proteomes" id="UP000510643">
    <property type="component" value="Chromosome"/>
</dbReference>
<evidence type="ECO:0000313" key="6">
    <source>
        <dbReference type="Proteomes" id="UP000510643"/>
    </source>
</evidence>
<organism evidence="5 6">
    <name type="scientific">Empedobacter falsenii</name>
    <dbReference type="NCBI Taxonomy" id="343874"/>
    <lineage>
        <taxon>Bacteria</taxon>
        <taxon>Pseudomonadati</taxon>
        <taxon>Bacteroidota</taxon>
        <taxon>Flavobacteriia</taxon>
        <taxon>Flavobacteriales</taxon>
        <taxon>Weeksellaceae</taxon>
        <taxon>Empedobacter</taxon>
    </lineage>
</organism>
<dbReference type="PANTHER" id="PTHR43046">
    <property type="entry name" value="GDP-MANNOSE MANNOSYL HYDROLASE"/>
    <property type="match status" value="1"/>
</dbReference>
<comment type="similarity">
    <text evidence="3">Belongs to the Nudix hydrolase family.</text>
</comment>
<dbReference type="PROSITE" id="PS00893">
    <property type="entry name" value="NUDIX_BOX"/>
    <property type="match status" value="1"/>
</dbReference>
<proteinExistence type="inferred from homology"/>
<accession>A0A7H9DSJ3</accession>
<dbReference type="AlphaFoldDB" id="A0A7H9DSJ3"/>
<evidence type="ECO:0000256" key="2">
    <source>
        <dbReference type="ARBA" id="ARBA00022801"/>
    </source>
</evidence>
<dbReference type="PRINTS" id="PR00502">
    <property type="entry name" value="NUDIXFAMILY"/>
</dbReference>
<dbReference type="InterPro" id="IPR015797">
    <property type="entry name" value="NUDIX_hydrolase-like_dom_sf"/>
</dbReference>
<protein>
    <submittedName>
        <fullName evidence="5">NUDIX hydrolase</fullName>
    </submittedName>
</protein>
<comment type="cofactor">
    <cofactor evidence="1">
        <name>Mg(2+)</name>
        <dbReference type="ChEBI" id="CHEBI:18420"/>
    </cofactor>
</comment>
<dbReference type="InterPro" id="IPR000086">
    <property type="entry name" value="NUDIX_hydrolase_dom"/>
</dbReference>
<dbReference type="PANTHER" id="PTHR43046:SF14">
    <property type="entry name" value="MUTT_NUDIX FAMILY PROTEIN"/>
    <property type="match status" value="1"/>
</dbReference>
<dbReference type="PROSITE" id="PS51462">
    <property type="entry name" value="NUDIX"/>
    <property type="match status" value="1"/>
</dbReference>
<keyword evidence="6" id="KW-1185">Reference proteome</keyword>
<dbReference type="RefSeq" id="WP_180904374.1">
    <property type="nucleotide sequence ID" value="NZ_CP040908.1"/>
</dbReference>
<dbReference type="SUPFAM" id="SSF55811">
    <property type="entry name" value="Nudix"/>
    <property type="match status" value="1"/>
</dbReference>
<name>A0A7H9DSJ3_9FLAO</name>
<dbReference type="GO" id="GO:0016787">
    <property type="term" value="F:hydrolase activity"/>
    <property type="evidence" value="ECO:0007669"/>
    <property type="project" value="UniProtKB-KW"/>
</dbReference>
<gene>
    <name evidence="5" type="ORF">FH779_08810</name>
</gene>
<evidence type="ECO:0000259" key="4">
    <source>
        <dbReference type="PROSITE" id="PS51462"/>
    </source>
</evidence>
<dbReference type="Pfam" id="PF00293">
    <property type="entry name" value="NUDIX"/>
    <property type="match status" value="1"/>
</dbReference>
<dbReference type="KEGG" id="efal:FH779_08810"/>
<keyword evidence="2 3" id="KW-0378">Hydrolase</keyword>
<dbReference type="EMBL" id="CP040908">
    <property type="protein sequence ID" value="QLL58177.1"/>
    <property type="molecule type" value="Genomic_DNA"/>
</dbReference>
<feature type="domain" description="Nudix hydrolase" evidence="4">
    <location>
        <begin position="4"/>
        <end position="121"/>
    </location>
</feature>
<evidence type="ECO:0000256" key="3">
    <source>
        <dbReference type="RuleBase" id="RU003476"/>
    </source>
</evidence>
<dbReference type="Gene3D" id="3.90.79.10">
    <property type="entry name" value="Nucleoside Triphosphate Pyrophosphohydrolase"/>
    <property type="match status" value="1"/>
</dbReference>
<reference evidence="5 6" key="1">
    <citation type="submission" date="2019-06" db="EMBL/GenBank/DDBJ databases">
        <title>Emergence of pandrug resistant Empedobacter falsenii in China.</title>
        <authorList>
            <person name="Dong N."/>
            <person name="Chen S."/>
            <person name="Zhang R."/>
        </authorList>
    </citation>
    <scope>NUCLEOTIDE SEQUENCE [LARGE SCALE GENOMIC DNA]</scope>
    <source>
        <strain evidence="5 6">1681-1</strain>
    </source>
</reference>
<evidence type="ECO:0000313" key="5">
    <source>
        <dbReference type="EMBL" id="QLL58177.1"/>
    </source>
</evidence>
<evidence type="ECO:0000256" key="1">
    <source>
        <dbReference type="ARBA" id="ARBA00001946"/>
    </source>
</evidence>
<dbReference type="GeneID" id="78401554"/>